<dbReference type="AlphaFoldDB" id="Q9D5A4"/>
<proteinExistence type="evidence at transcript level"/>
<evidence type="ECO:0000313" key="1">
    <source>
        <dbReference type="EMBL" id="BAB29904.1"/>
    </source>
</evidence>
<dbReference type="EMBL" id="AK015615">
    <property type="protein sequence ID" value="BAB29904.1"/>
    <property type="molecule type" value="mRNA"/>
</dbReference>
<gene>
    <name evidence="2" type="primary">4930483J18Rik</name>
</gene>
<reference evidence="1" key="1">
    <citation type="journal article" date="1999" name="Methods Enzymol.">
        <title>High-efficiency full-length cDNA cloning.</title>
        <authorList>
            <person name="Carninci P."/>
            <person name="Hayashizaki Y."/>
        </authorList>
    </citation>
    <scope>NUCLEOTIDE SEQUENCE</scope>
    <source>
        <strain evidence="1">C57BL/6J</strain>
        <tissue evidence="1">Testis</tissue>
    </source>
</reference>
<reference evidence="1" key="5">
    <citation type="journal article" date="2001" name="Nature">
        <title>Functional annotation of a full-length mouse cDNA collection.</title>
        <authorList>
            <consortium name="The RIKEN Genome Exploration Research Group Phase II Team and the FANTOM Consortium"/>
        </authorList>
    </citation>
    <scope>NUCLEOTIDE SEQUENCE</scope>
    <source>
        <strain evidence="1">C57BL/6J</strain>
        <tissue evidence="1">Testis</tissue>
    </source>
</reference>
<accession>Q9D5A4</accession>
<name>Q9D5A4_MOUSE</name>
<sequence length="116" mass="13145">MQEHLQSTSPVLRGSCKIAVLLQGQSCWTQGKRKKVLENRVPSVRARVNTVEAETLRGILTEMGSHSDWKEVTHVTSLSELLCMASVLPRKSPRLLSGVWLCWDRRRSCNSLYPLQ</sequence>
<reference evidence="1" key="7">
    <citation type="journal article" date="2005" name="Science">
        <title>The Transcriptional Landscape of the Mammalian Genome.</title>
        <authorList>
            <consortium name="The FANTOM Consortium"/>
            <consortium name="Riken Genome Exploration Research Group and Genome Science Group (Genome Network Project Core Group)"/>
        </authorList>
    </citation>
    <scope>NUCLEOTIDE SEQUENCE</scope>
    <source>
        <strain evidence="1">C57BL/6J</strain>
        <tissue evidence="1">Testis</tissue>
    </source>
</reference>
<dbReference type="AGR" id="MGI:1914888"/>
<reference evidence="1" key="3">
    <citation type="journal article" date="2000" name="Genome Res.">
        <title>RIKEN integrated sequence analysis (RISA) system--384-format sequencing pipeline with 384 multicapillary sequencer.</title>
        <authorList>
            <person name="Shibata K."/>
            <person name="Itoh M."/>
            <person name="Aizawa K."/>
            <person name="Nagaoka S."/>
            <person name="Sasaki N."/>
            <person name="Carninci P."/>
            <person name="Konno H."/>
            <person name="Akiyama J."/>
            <person name="Nishi K."/>
            <person name="Kitsunai T."/>
            <person name="Tashiro H."/>
            <person name="Itoh M."/>
            <person name="Sumi N."/>
            <person name="Ishii Y."/>
            <person name="Nakamura S."/>
            <person name="Hazama M."/>
            <person name="Nishine T."/>
            <person name="Harada A."/>
            <person name="Yamamoto R."/>
            <person name="Matsumoto H."/>
            <person name="Sakaguchi S."/>
            <person name="Ikegami T."/>
            <person name="Kashiwagi K."/>
            <person name="Fujiwake S."/>
            <person name="Inoue K."/>
            <person name="Togawa Y."/>
            <person name="Izawa M."/>
            <person name="Ohara E."/>
            <person name="Watahiki M."/>
            <person name="Yoneda Y."/>
            <person name="Ishikawa T."/>
            <person name="Ozawa K."/>
            <person name="Tanaka T."/>
            <person name="Matsuura S."/>
            <person name="Kawai J."/>
            <person name="Okazaki Y."/>
            <person name="Muramatsu M."/>
            <person name="Inoue Y."/>
            <person name="Kira A."/>
            <person name="Hayashizaki Y."/>
        </authorList>
    </citation>
    <scope>NUCLEOTIDE SEQUENCE</scope>
    <source>
        <strain evidence="1">C57BL/6J</strain>
        <tissue evidence="1">Testis</tissue>
    </source>
</reference>
<organism evidence="1">
    <name type="scientific">Mus musculus</name>
    <name type="common">Mouse</name>
    <dbReference type="NCBI Taxonomy" id="10090"/>
    <lineage>
        <taxon>Eukaryota</taxon>
        <taxon>Metazoa</taxon>
        <taxon>Chordata</taxon>
        <taxon>Craniata</taxon>
        <taxon>Vertebrata</taxon>
        <taxon>Euteleostomi</taxon>
        <taxon>Mammalia</taxon>
        <taxon>Eutheria</taxon>
        <taxon>Euarchontoglires</taxon>
        <taxon>Glires</taxon>
        <taxon>Rodentia</taxon>
        <taxon>Myomorpha</taxon>
        <taxon>Muroidea</taxon>
        <taxon>Muridae</taxon>
        <taxon>Murinae</taxon>
        <taxon>Mus</taxon>
        <taxon>Mus</taxon>
    </lineage>
</organism>
<dbReference type="MGI" id="MGI:1914888">
    <property type="gene designation" value="4930483J18Rik"/>
</dbReference>
<evidence type="ECO:0000313" key="2">
    <source>
        <dbReference type="MGI" id="MGI:1914888"/>
    </source>
</evidence>
<protein>
    <submittedName>
        <fullName evidence="1">Uncharacterized protein</fullName>
    </submittedName>
</protein>
<reference evidence="1" key="2">
    <citation type="journal article" date="2000" name="Genome Res.">
        <title>Normalization and subtraction of cap-trapper-selected cDNAs to prepare full-length cDNA libraries for rapid discovery of new genes.</title>
        <authorList>
            <person name="Carninci P."/>
            <person name="Shibata Y."/>
            <person name="Hayatsu N."/>
            <person name="Sugahara Y."/>
            <person name="Shibata K."/>
            <person name="Itoh M."/>
            <person name="Konno H."/>
            <person name="Okazaki Y."/>
            <person name="Muramatsu M."/>
            <person name="Hayashizaki Y."/>
        </authorList>
    </citation>
    <scope>NUCLEOTIDE SEQUENCE</scope>
    <source>
        <strain evidence="1">C57BL/6J</strain>
        <tissue evidence="1">Testis</tissue>
    </source>
</reference>
<reference evidence="1" key="8">
    <citation type="journal article" date="2005" name="Science">
        <title>Antisense Transcription in the Mammalian Transcriptome.</title>
        <authorList>
            <consortium name="RIKEN Genome Exploration Research Group and Genome Science Group (Genome Network Project Core Group) and the FANTOM Consortium"/>
        </authorList>
    </citation>
    <scope>NUCLEOTIDE SEQUENCE</scope>
    <source>
        <strain evidence="1">C57BL/6J</strain>
        <tissue evidence="1">Testis</tissue>
    </source>
</reference>
<reference evidence="1" key="6">
    <citation type="journal article" date="2002" name="Nature">
        <title>Analysis of the mouse transcriptome based on functional annotation of 60,770 full-length cDNAs.</title>
        <authorList>
            <consortium name="The FANTOM Consortium and the RIKEN Genome Exploration Research Group Phase I and II Team"/>
        </authorList>
    </citation>
    <scope>NUCLEOTIDE SEQUENCE</scope>
    <source>
        <strain evidence="1">C57BL/6J</strain>
        <tissue evidence="1">Testis</tissue>
    </source>
</reference>
<reference evidence="1" key="4">
    <citation type="submission" date="2000-07" db="EMBL/GenBank/DDBJ databases">
        <authorList>
            <person name="Adachi J."/>
            <person name="Aizawa K."/>
            <person name="Akahira S."/>
            <person name="Akimura T."/>
            <person name="Arai A."/>
            <person name="Aono H."/>
            <person name="Arakawa T."/>
            <person name="Bono H."/>
            <person name="Carninci P."/>
            <person name="Fukuda S."/>
            <person name="Fukunishi Y."/>
            <person name="Furuno M."/>
            <person name="Hanagaki T."/>
            <person name="Hara A."/>
            <person name="Hayatsu N."/>
            <person name="Hiramoto K."/>
            <person name="Hiraoka T."/>
            <person name="Hori F."/>
            <person name="Imotani K."/>
            <person name="Ishii Y."/>
            <person name="Itoh M."/>
            <person name="Izawa M."/>
            <person name="Kasukawa T."/>
            <person name="Kato H."/>
            <person name="Kawai J."/>
            <person name="Kojima Y."/>
            <person name="Konno H."/>
            <person name="Kouda M."/>
            <person name="Koya S."/>
            <person name="Kurihara C."/>
            <person name="Matsuyama T."/>
            <person name="Miyazaki A."/>
            <person name="Nishi K."/>
            <person name="Nomura K."/>
            <person name="Numazaki R."/>
            <person name="Ohno M."/>
            <person name="Okazaki Y."/>
            <person name="Okido T."/>
            <person name="Owa C."/>
            <person name="Saito H."/>
            <person name="Saito R."/>
            <person name="Sakai C."/>
            <person name="Sakai K."/>
            <person name="Sano H."/>
            <person name="Sasaki D."/>
            <person name="Shibata K."/>
            <person name="Shibata Y."/>
            <person name="Shinagawa A."/>
            <person name="Shiraki T."/>
            <person name="Sogabe Y."/>
            <person name="Suzuki H."/>
            <person name="Tagami M."/>
            <person name="Tagawa A."/>
            <person name="Takahashi F."/>
            <person name="Tanaka T."/>
            <person name="Tejima Y."/>
            <person name="Toya T."/>
            <person name="Yamamura T."/>
            <person name="Yasunishi A."/>
            <person name="Yoshida K."/>
            <person name="Yoshino M."/>
            <person name="Muramatsu M."/>
            <person name="Hayashizaki Y."/>
        </authorList>
    </citation>
    <scope>NUCLEOTIDE SEQUENCE</scope>
    <source>
        <strain evidence="1">C57BL/6J</strain>
        <tissue evidence="1">Testis</tissue>
    </source>
</reference>